<dbReference type="Proteomes" id="UP000765509">
    <property type="component" value="Unassembled WGS sequence"/>
</dbReference>
<reference evidence="1" key="1">
    <citation type="submission" date="2021-03" db="EMBL/GenBank/DDBJ databases">
        <title>Draft genome sequence of rust myrtle Austropuccinia psidii MF-1, a brazilian biotype.</title>
        <authorList>
            <person name="Quecine M.C."/>
            <person name="Pachon D.M.R."/>
            <person name="Bonatelli M.L."/>
            <person name="Correr F.H."/>
            <person name="Franceschini L.M."/>
            <person name="Leite T.F."/>
            <person name="Margarido G.R.A."/>
            <person name="Almeida C.A."/>
            <person name="Ferrarezi J.A."/>
            <person name="Labate C.A."/>
        </authorList>
    </citation>
    <scope>NUCLEOTIDE SEQUENCE</scope>
    <source>
        <strain evidence="1">MF-1</strain>
    </source>
</reference>
<keyword evidence="2" id="KW-1185">Reference proteome</keyword>
<evidence type="ECO:0000313" key="2">
    <source>
        <dbReference type="Proteomes" id="UP000765509"/>
    </source>
</evidence>
<protein>
    <submittedName>
        <fullName evidence="1">Uncharacterized protein</fullName>
    </submittedName>
</protein>
<name>A0A9Q3D7M6_9BASI</name>
<gene>
    <name evidence="1" type="ORF">O181_037100</name>
</gene>
<dbReference type="EMBL" id="AVOT02014155">
    <property type="protein sequence ID" value="MBW0497385.1"/>
    <property type="molecule type" value="Genomic_DNA"/>
</dbReference>
<comment type="caution">
    <text evidence="1">The sequence shown here is derived from an EMBL/GenBank/DDBJ whole genome shotgun (WGS) entry which is preliminary data.</text>
</comment>
<sequence>MLISRYFARIEVNPNLYKYGPSHRLRIRKPVFPSGTPRGALPIGYGKGLLYALDPAAVCIGTMLLRPHPATLSLPNCLPSLIEAEGPLSDPTLFRKAV</sequence>
<organism evidence="1 2">
    <name type="scientific">Austropuccinia psidii MF-1</name>
    <dbReference type="NCBI Taxonomy" id="1389203"/>
    <lineage>
        <taxon>Eukaryota</taxon>
        <taxon>Fungi</taxon>
        <taxon>Dikarya</taxon>
        <taxon>Basidiomycota</taxon>
        <taxon>Pucciniomycotina</taxon>
        <taxon>Pucciniomycetes</taxon>
        <taxon>Pucciniales</taxon>
        <taxon>Sphaerophragmiaceae</taxon>
        <taxon>Austropuccinia</taxon>
    </lineage>
</organism>
<dbReference type="AlphaFoldDB" id="A0A9Q3D7M6"/>
<accession>A0A9Q3D7M6</accession>
<proteinExistence type="predicted"/>
<evidence type="ECO:0000313" key="1">
    <source>
        <dbReference type="EMBL" id="MBW0497385.1"/>
    </source>
</evidence>